<reference evidence="18" key="1">
    <citation type="journal article" date="2019" name="Int. J. Syst. Evol. Microbiol.">
        <title>The Global Catalogue of Microorganisms (GCM) 10K type strain sequencing project: providing services to taxonomists for standard genome sequencing and annotation.</title>
        <authorList>
            <consortium name="The Broad Institute Genomics Platform"/>
            <consortium name="The Broad Institute Genome Sequencing Center for Infectious Disease"/>
            <person name="Wu L."/>
            <person name="Ma J."/>
        </authorList>
    </citation>
    <scope>NUCLEOTIDE SEQUENCE [LARGE SCALE GENOMIC DNA]</scope>
    <source>
        <strain evidence="18">CECT 9128</strain>
    </source>
</reference>
<dbReference type="InterPro" id="IPR005311">
    <property type="entry name" value="PBP_dimer"/>
</dbReference>
<evidence type="ECO:0000313" key="17">
    <source>
        <dbReference type="EMBL" id="MFC4028358.1"/>
    </source>
</evidence>
<name>A0ABV8H8U1_9FLAO</name>
<comment type="caution">
    <text evidence="17">The sequence shown here is derived from an EMBL/GenBank/DDBJ whole genome shotgun (WGS) entry which is preliminary data.</text>
</comment>
<dbReference type="InterPro" id="IPR012338">
    <property type="entry name" value="Beta-lactam/transpept-like"/>
</dbReference>
<evidence type="ECO:0000256" key="4">
    <source>
        <dbReference type="ARBA" id="ARBA00022519"/>
    </source>
</evidence>
<feature type="domain" description="Penicillin-binding protein dimerisation" evidence="16">
    <location>
        <begin position="46"/>
        <end position="208"/>
    </location>
</feature>
<evidence type="ECO:0000256" key="11">
    <source>
        <dbReference type="ARBA" id="ARBA00022989"/>
    </source>
</evidence>
<keyword evidence="18" id="KW-1185">Reference proteome</keyword>
<evidence type="ECO:0000256" key="2">
    <source>
        <dbReference type="ARBA" id="ARBA00004236"/>
    </source>
</evidence>
<sequence>MRRILLYIIILTTGMIFLGRLFYLQVVDDSFAVRSNNNAVKVVYDYPQRGYIYDRNGELMVSNQPSYDVMVIPRNLKPFDTTELCNIVSLERKELERRLDKAKIYSPFLPSVIVPQLTKSEYAFLQEKMRNYEGFYIQKRSLRDYHVDHSANVLGFIAEVSPNTIKNNPYYTSGDLIGRKGVESVYEDTLRGVKGVKYIQKDKLNRDIGPYKDGIYDTLPERGKDIKISVDSDLQAYGEYLMTNKRGGIIAIEPASGEILSMITAPTYDPSDLVGRKRSPNFSKMWLDSTARPLYDRSILAQYPPGSPFKTMNALIGLQEGVVDTDDTFSCHHGYTYGRGRKMGCHSHSSPLAMTQGIAQSCNSYFAQVYRKIIEKYPTPQEGMDAWHKHVASFGLGDYMGNDLSTGRPGKIPTSEYYNKIYDYPTYKWFATATLSNAIGQGEVLLTPIQLANMTATIANRGWYYTPHIIKEIDGKGITDENFTKKHHTTIDPENFEPVVEGMHQVYKNGTASALQIDGIEIAGKTGTAENFVRVNGKRMQLTDHSIFVAFAPVDNPKIAIAVFVENGYWGGRYGGKIASLMIEKYLKGTITRTDLEKFIMDPKNSLEDEYEKPYSGEPFLINDGKKNGWL</sequence>
<evidence type="ECO:0000256" key="14">
    <source>
        <dbReference type="SAM" id="Phobius"/>
    </source>
</evidence>
<evidence type="ECO:0000256" key="10">
    <source>
        <dbReference type="ARBA" id="ARBA00022984"/>
    </source>
</evidence>
<keyword evidence="10" id="KW-0573">Peptidoglycan synthesis</keyword>
<keyword evidence="6" id="KW-0645">Protease</keyword>
<evidence type="ECO:0000256" key="1">
    <source>
        <dbReference type="ARBA" id="ARBA00004167"/>
    </source>
</evidence>
<dbReference type="Pfam" id="PF03717">
    <property type="entry name" value="PBP_dimer"/>
    <property type="match status" value="1"/>
</dbReference>
<dbReference type="Pfam" id="PF00905">
    <property type="entry name" value="Transpeptidase"/>
    <property type="match status" value="1"/>
</dbReference>
<dbReference type="Gene3D" id="3.30.1390.30">
    <property type="entry name" value="Penicillin-binding protein 2a, domain 3"/>
    <property type="match status" value="1"/>
</dbReference>
<evidence type="ECO:0000259" key="15">
    <source>
        <dbReference type="Pfam" id="PF00905"/>
    </source>
</evidence>
<evidence type="ECO:0000256" key="13">
    <source>
        <dbReference type="ARBA" id="ARBA00023316"/>
    </source>
</evidence>
<dbReference type="EMBL" id="JBHSAS010000009">
    <property type="protein sequence ID" value="MFC4028358.1"/>
    <property type="molecule type" value="Genomic_DNA"/>
</dbReference>
<dbReference type="SUPFAM" id="SSF56519">
    <property type="entry name" value="Penicillin binding protein dimerisation domain"/>
    <property type="match status" value="1"/>
</dbReference>
<keyword evidence="7 14" id="KW-0812">Transmembrane</keyword>
<keyword evidence="13" id="KW-0961">Cell wall biogenesis/degradation</keyword>
<keyword evidence="5 17" id="KW-0121">Carboxypeptidase</keyword>
<dbReference type="SUPFAM" id="SSF56601">
    <property type="entry name" value="beta-lactamase/transpeptidase-like"/>
    <property type="match status" value="1"/>
</dbReference>
<feature type="transmembrane region" description="Helical" evidence="14">
    <location>
        <begin position="5"/>
        <end position="24"/>
    </location>
</feature>
<dbReference type="GO" id="GO:0009002">
    <property type="term" value="F:serine-type D-Ala-D-Ala carboxypeptidase activity"/>
    <property type="evidence" value="ECO:0007669"/>
    <property type="project" value="UniProtKB-EC"/>
</dbReference>
<protein>
    <submittedName>
        <fullName evidence="17">Penicillin-binding protein 2</fullName>
        <ecNumber evidence="17">3.4.16.4</ecNumber>
    </submittedName>
</protein>
<keyword evidence="12 14" id="KW-0472">Membrane</keyword>
<dbReference type="RefSeq" id="WP_290236466.1">
    <property type="nucleotide sequence ID" value="NZ_JAUFPZ010000002.1"/>
</dbReference>
<keyword evidence="4" id="KW-0997">Cell inner membrane</keyword>
<evidence type="ECO:0000256" key="8">
    <source>
        <dbReference type="ARBA" id="ARBA00022801"/>
    </source>
</evidence>
<dbReference type="InterPro" id="IPR050515">
    <property type="entry name" value="Beta-lactam/transpept"/>
</dbReference>
<dbReference type="Gene3D" id="3.90.1310.10">
    <property type="entry name" value="Penicillin-binding protein 2a (Domain 2)"/>
    <property type="match status" value="1"/>
</dbReference>
<keyword evidence="8 17" id="KW-0378">Hydrolase</keyword>
<dbReference type="PANTHER" id="PTHR30627:SF2">
    <property type="entry name" value="PEPTIDOGLYCAN D,D-TRANSPEPTIDASE MRDA"/>
    <property type="match status" value="1"/>
</dbReference>
<accession>A0ABV8H8U1</accession>
<gene>
    <name evidence="17" type="primary">mrdA</name>
    <name evidence="17" type="ORF">ACFOS1_13130</name>
</gene>
<comment type="subcellular location">
    <subcellularLocation>
        <location evidence="2">Cell membrane</location>
    </subcellularLocation>
    <subcellularLocation>
        <location evidence="1">Membrane</location>
        <topology evidence="1">Single-pass membrane protein</topology>
    </subcellularLocation>
</comment>
<organism evidence="17 18">
    <name type="scientific">Zunongwangia endophytica</name>
    <dbReference type="NCBI Taxonomy" id="1808945"/>
    <lineage>
        <taxon>Bacteria</taxon>
        <taxon>Pseudomonadati</taxon>
        <taxon>Bacteroidota</taxon>
        <taxon>Flavobacteriia</taxon>
        <taxon>Flavobacteriales</taxon>
        <taxon>Flavobacteriaceae</taxon>
        <taxon>Zunongwangia</taxon>
    </lineage>
</organism>
<dbReference type="PANTHER" id="PTHR30627">
    <property type="entry name" value="PEPTIDOGLYCAN D,D-TRANSPEPTIDASE"/>
    <property type="match status" value="1"/>
</dbReference>
<evidence type="ECO:0000313" key="18">
    <source>
        <dbReference type="Proteomes" id="UP001595793"/>
    </source>
</evidence>
<evidence type="ECO:0000256" key="6">
    <source>
        <dbReference type="ARBA" id="ARBA00022670"/>
    </source>
</evidence>
<evidence type="ECO:0000256" key="3">
    <source>
        <dbReference type="ARBA" id="ARBA00022475"/>
    </source>
</evidence>
<keyword evidence="9" id="KW-0133">Cell shape</keyword>
<evidence type="ECO:0000259" key="16">
    <source>
        <dbReference type="Pfam" id="PF03717"/>
    </source>
</evidence>
<evidence type="ECO:0000256" key="7">
    <source>
        <dbReference type="ARBA" id="ARBA00022692"/>
    </source>
</evidence>
<dbReference type="Gene3D" id="3.40.710.10">
    <property type="entry name" value="DD-peptidase/beta-lactamase superfamily"/>
    <property type="match status" value="1"/>
</dbReference>
<dbReference type="InterPro" id="IPR001460">
    <property type="entry name" value="PCN-bd_Tpept"/>
</dbReference>
<keyword evidence="3" id="KW-1003">Cell membrane</keyword>
<dbReference type="InterPro" id="IPR017790">
    <property type="entry name" value="Penicillin-binding_protein_2"/>
</dbReference>
<evidence type="ECO:0000256" key="5">
    <source>
        <dbReference type="ARBA" id="ARBA00022645"/>
    </source>
</evidence>
<proteinExistence type="predicted"/>
<dbReference type="InterPro" id="IPR036138">
    <property type="entry name" value="PBP_dimer_sf"/>
</dbReference>
<dbReference type="NCBIfam" id="TIGR03423">
    <property type="entry name" value="pbp2_mrdA"/>
    <property type="match status" value="1"/>
</dbReference>
<dbReference type="EC" id="3.4.16.4" evidence="17"/>
<feature type="domain" description="Penicillin-binding protein transpeptidase" evidence="15">
    <location>
        <begin position="247"/>
        <end position="579"/>
    </location>
</feature>
<evidence type="ECO:0000256" key="12">
    <source>
        <dbReference type="ARBA" id="ARBA00023136"/>
    </source>
</evidence>
<dbReference type="Proteomes" id="UP001595793">
    <property type="component" value="Unassembled WGS sequence"/>
</dbReference>
<evidence type="ECO:0000256" key="9">
    <source>
        <dbReference type="ARBA" id="ARBA00022960"/>
    </source>
</evidence>
<keyword evidence="11 14" id="KW-1133">Transmembrane helix</keyword>